<dbReference type="EMBL" id="JAIGNK010000002">
    <property type="protein sequence ID" value="MBX7457738.1"/>
    <property type="molecule type" value="Genomic_DNA"/>
</dbReference>
<organism evidence="1 2">
    <name type="scientific">Qipengyuania polymorpha</name>
    <dbReference type="NCBI Taxonomy" id="2867234"/>
    <lineage>
        <taxon>Bacteria</taxon>
        <taxon>Pseudomonadati</taxon>
        <taxon>Pseudomonadota</taxon>
        <taxon>Alphaproteobacteria</taxon>
        <taxon>Sphingomonadales</taxon>
        <taxon>Erythrobacteraceae</taxon>
        <taxon>Qipengyuania</taxon>
    </lineage>
</organism>
<gene>
    <name evidence="1" type="ORF">K3152_05730</name>
</gene>
<reference evidence="1 2" key="1">
    <citation type="submission" date="2021-08" db="EMBL/GenBank/DDBJ databases">
        <title>Comparative Genomics Analysis of the Genus Qipengyuania Reveals Extensive Genetic Diversity and Metabolic Versatility, Including the Description of Fifteen Novel Species.</title>
        <authorList>
            <person name="Liu Y."/>
        </authorList>
    </citation>
    <scope>NUCLEOTIDE SEQUENCE [LARGE SCALE GENOMIC DNA]</scope>
    <source>
        <strain evidence="1 2">1NDH17</strain>
    </source>
</reference>
<evidence type="ECO:0000313" key="2">
    <source>
        <dbReference type="Proteomes" id="UP000783253"/>
    </source>
</evidence>
<dbReference type="Proteomes" id="UP000783253">
    <property type="component" value="Unassembled WGS sequence"/>
</dbReference>
<dbReference type="RefSeq" id="WP_221573174.1">
    <property type="nucleotide sequence ID" value="NZ_JAIGNK010000002.1"/>
</dbReference>
<accession>A0ABS7IWM6</accession>
<comment type="caution">
    <text evidence="1">The sequence shown here is derived from an EMBL/GenBank/DDBJ whole genome shotgun (WGS) entry which is preliminary data.</text>
</comment>
<evidence type="ECO:0008006" key="3">
    <source>
        <dbReference type="Google" id="ProtNLM"/>
    </source>
</evidence>
<keyword evidence="2" id="KW-1185">Reference proteome</keyword>
<protein>
    <recommendedName>
        <fullName evidence="3">TonB C-terminal domain-containing protein</fullName>
    </recommendedName>
</protein>
<sequence length="122" mass="12567">MQPAKNAAGQDSFGKFVGHTKMVLPGSKMGDLASQYTTPPDMEISVAGLPAGYGEKHEIDVVVEVSETGVVTSCINPGSDDGPFGKAACDALSGSNVGEISDADGQARAYDRNMKVAFLVAD</sequence>
<proteinExistence type="predicted"/>
<evidence type="ECO:0000313" key="1">
    <source>
        <dbReference type="EMBL" id="MBX7457738.1"/>
    </source>
</evidence>
<name>A0ABS7IWM6_9SPHN</name>